<name>A0A4Q9GHW1_9HYPH</name>
<dbReference type="AlphaFoldDB" id="A0A4Q9GHW1"/>
<dbReference type="InterPro" id="IPR009923">
    <property type="entry name" value="Dodecin"/>
</dbReference>
<dbReference type="InterPro" id="IPR025543">
    <property type="entry name" value="Dodecin-like"/>
</dbReference>
<keyword evidence="2" id="KW-1185">Reference proteome</keyword>
<dbReference type="Pfam" id="PF07311">
    <property type="entry name" value="Dodecin"/>
    <property type="match status" value="1"/>
</dbReference>
<dbReference type="OrthoDB" id="9805889at2"/>
<dbReference type="InterPro" id="IPR036694">
    <property type="entry name" value="Dodecin-like_sf"/>
</dbReference>
<dbReference type="NCBIfam" id="NF043052">
    <property type="entry name" value="DodecBact"/>
    <property type="match status" value="1"/>
</dbReference>
<comment type="caution">
    <text evidence="1">The sequence shown here is derived from an EMBL/GenBank/DDBJ whole genome shotgun (WGS) entry which is preliminary data.</text>
</comment>
<reference evidence="1 2" key="1">
    <citation type="submission" date="2019-02" db="EMBL/GenBank/DDBJ databases">
        <title>Hansschlegelia quercus sp. nov., a novel methylotrophic bacterium from buds of oak (Quercus robur L.).</title>
        <authorList>
            <person name="Agafonova N.V."/>
            <person name="Kaparullina E.N."/>
            <person name="Grouzdev D.S."/>
            <person name="Doronina N.V."/>
        </authorList>
    </citation>
    <scope>NUCLEOTIDE SEQUENCE [LARGE SCALE GENOMIC DNA]</scope>
    <source>
        <strain evidence="1 2">Dub</strain>
    </source>
</reference>
<gene>
    <name evidence="1" type="ORF">EYR15_07250</name>
</gene>
<dbReference type="SUPFAM" id="SSF89807">
    <property type="entry name" value="Dodecin-like"/>
    <property type="match status" value="1"/>
</dbReference>
<evidence type="ECO:0000313" key="2">
    <source>
        <dbReference type="Proteomes" id="UP000291613"/>
    </source>
</evidence>
<accession>A0A4Q9GHW1</accession>
<dbReference type="InterPro" id="IPR050049">
    <property type="entry name" value="Dodecin_bact"/>
</dbReference>
<dbReference type="PANTHER" id="PTHR39324:SF1">
    <property type="entry name" value="CALCIUM DODECIN"/>
    <property type="match status" value="1"/>
</dbReference>
<protein>
    <submittedName>
        <fullName evidence="1">Dodecin domain-containing protein</fullName>
    </submittedName>
</protein>
<dbReference type="PANTHER" id="PTHR39324">
    <property type="entry name" value="CALCIUM DODECIN"/>
    <property type="match status" value="1"/>
</dbReference>
<dbReference type="EMBL" id="SIUB01000003">
    <property type="protein sequence ID" value="TBN53598.1"/>
    <property type="molecule type" value="Genomic_DNA"/>
</dbReference>
<sequence length="73" mass="8032">MSKHTYKIIEIVGSSPSSIDDAIKTAVTDAAKTVRNIGWFEVVETRGHVEEGRVAHFQVTLKIGFTLEDAQTT</sequence>
<proteinExistence type="predicted"/>
<dbReference type="Gene3D" id="3.30.1660.10">
    <property type="entry name" value="Flavin-binding protein dodecin"/>
    <property type="match status" value="1"/>
</dbReference>
<evidence type="ECO:0000313" key="1">
    <source>
        <dbReference type="EMBL" id="TBN53598.1"/>
    </source>
</evidence>
<dbReference type="Proteomes" id="UP000291613">
    <property type="component" value="Unassembled WGS sequence"/>
</dbReference>
<organism evidence="1 2">
    <name type="scientific">Hansschlegelia quercus</name>
    <dbReference type="NCBI Taxonomy" id="2528245"/>
    <lineage>
        <taxon>Bacteria</taxon>
        <taxon>Pseudomonadati</taxon>
        <taxon>Pseudomonadota</taxon>
        <taxon>Alphaproteobacteria</taxon>
        <taxon>Hyphomicrobiales</taxon>
        <taxon>Methylopilaceae</taxon>
        <taxon>Hansschlegelia</taxon>
    </lineage>
</organism>
<dbReference type="RefSeq" id="WP_131002562.1">
    <property type="nucleotide sequence ID" value="NZ_JBHSZR010000003.1"/>
</dbReference>